<keyword evidence="3" id="KW-0547">Nucleotide-binding</keyword>
<dbReference type="EMBL" id="VKGK01000060">
    <property type="protein sequence ID" value="TRY10342.1"/>
    <property type="molecule type" value="Genomic_DNA"/>
</dbReference>
<organism evidence="5 6">
    <name type="scientific">Shewanella hanedai</name>
    <name type="common">Alteromonas hanedai</name>
    <dbReference type="NCBI Taxonomy" id="25"/>
    <lineage>
        <taxon>Bacteria</taxon>
        <taxon>Pseudomonadati</taxon>
        <taxon>Pseudomonadota</taxon>
        <taxon>Gammaproteobacteria</taxon>
        <taxon>Alteromonadales</taxon>
        <taxon>Shewanellaceae</taxon>
        <taxon>Shewanella</taxon>
    </lineage>
</organism>
<dbReference type="Gene3D" id="1.10.510.10">
    <property type="entry name" value="Transferase(Phosphotransferase) domain 1"/>
    <property type="match status" value="1"/>
</dbReference>
<accession>A0A553JD15</accession>
<dbReference type="InterPro" id="IPR011009">
    <property type="entry name" value="Kinase-like_dom_sf"/>
</dbReference>
<dbReference type="PROSITE" id="PS00107">
    <property type="entry name" value="PROTEIN_KINASE_ATP"/>
    <property type="match status" value="1"/>
</dbReference>
<dbReference type="Pfam" id="PF07714">
    <property type="entry name" value="PK_Tyr_Ser-Thr"/>
    <property type="match status" value="1"/>
</dbReference>
<dbReference type="Gene3D" id="3.30.200.20">
    <property type="entry name" value="Phosphorylase Kinase, domain 1"/>
    <property type="match status" value="1"/>
</dbReference>
<dbReference type="Proteomes" id="UP000318126">
    <property type="component" value="Unassembled WGS sequence"/>
</dbReference>
<keyword evidence="6" id="KW-1185">Reference proteome</keyword>
<gene>
    <name evidence="5" type="ORF">FN961_25360</name>
</gene>
<dbReference type="InterPro" id="IPR001611">
    <property type="entry name" value="Leu-rich_rpt"/>
</dbReference>
<dbReference type="SUPFAM" id="SSF56112">
    <property type="entry name" value="Protein kinase-like (PK-like)"/>
    <property type="match status" value="1"/>
</dbReference>
<comment type="caution">
    <text evidence="5">The sequence shown here is derived from an EMBL/GenBank/DDBJ whole genome shotgun (WGS) entry which is preliminary data.</text>
</comment>
<evidence type="ECO:0000256" key="3">
    <source>
        <dbReference type="PROSITE-ProRule" id="PRU10141"/>
    </source>
</evidence>
<keyword evidence="3" id="KW-0067">ATP-binding</keyword>
<dbReference type="PRINTS" id="PR00019">
    <property type="entry name" value="LEURICHRPT"/>
</dbReference>
<dbReference type="PANTHER" id="PTHR48051">
    <property type="match status" value="1"/>
</dbReference>
<dbReference type="RefSeq" id="WP_144042930.1">
    <property type="nucleotide sequence ID" value="NZ_BMPL01000067.1"/>
</dbReference>
<dbReference type="GO" id="GO:0005524">
    <property type="term" value="F:ATP binding"/>
    <property type="evidence" value="ECO:0007669"/>
    <property type="project" value="UniProtKB-UniRule"/>
</dbReference>
<evidence type="ECO:0000259" key="4">
    <source>
        <dbReference type="PROSITE" id="PS50011"/>
    </source>
</evidence>
<keyword evidence="1" id="KW-0433">Leucine-rich repeat</keyword>
<dbReference type="OrthoDB" id="8532199at2"/>
<keyword evidence="2" id="KW-0677">Repeat</keyword>
<dbReference type="GO" id="GO:0004672">
    <property type="term" value="F:protein kinase activity"/>
    <property type="evidence" value="ECO:0007669"/>
    <property type="project" value="InterPro"/>
</dbReference>
<dbReference type="SMART" id="SM00364">
    <property type="entry name" value="LRR_BAC"/>
    <property type="match status" value="4"/>
</dbReference>
<sequence length="465" mass="51398">MQTLEQLKSGQLSAVTRLQLAENLSQFPTEIFELANTLEVLDLSNNQLDSLPDDFGCLKNLKILFLSNNRFTQLPSVIANCPKLEMIGFKANQIVSVPEHSLPKHTRWLILTDNKLDRLPDSMGDLYRLQKLALAGNNLTALPKSMANCKRLELVRLSANQFTSLPNWLFQLPRLSWLAVAGNPLFAKYSPKDLTESKSVGHVKLMDIELGEQIGEGASGVIYRAKWLSQPQWLKGQPLDIAVKLFKGDVTSDGYPSDELANCLQAGEHQNLIKVIAQIDDGGQLGLVMDLIPSSFGNLGLPPSLVSCTRDTFTGQTEFSLDTIVNVAKQMSEVMVHLHHNGVSHGDLYAHNTMLEKGQDNEVSQDAGSKDWALFGDFGAASNLLLLPTIQREAMESIEVRAFGCLLDDMLTQTKLENSELFDMLTSLSQACMQAQLHMRPSFAEITTALQAFHHKAQDLADLVV</sequence>
<evidence type="ECO:0000256" key="2">
    <source>
        <dbReference type="ARBA" id="ARBA00022737"/>
    </source>
</evidence>
<dbReference type="InterPro" id="IPR017441">
    <property type="entry name" value="Protein_kinase_ATP_BS"/>
</dbReference>
<dbReference type="InterPro" id="IPR032675">
    <property type="entry name" value="LRR_dom_sf"/>
</dbReference>
<keyword evidence="5" id="KW-0808">Transferase</keyword>
<evidence type="ECO:0000256" key="1">
    <source>
        <dbReference type="ARBA" id="ARBA00022614"/>
    </source>
</evidence>
<dbReference type="PROSITE" id="PS51450">
    <property type="entry name" value="LRR"/>
    <property type="match status" value="2"/>
</dbReference>
<dbReference type="InterPro" id="IPR000719">
    <property type="entry name" value="Prot_kinase_dom"/>
</dbReference>
<dbReference type="SUPFAM" id="SSF52058">
    <property type="entry name" value="L domain-like"/>
    <property type="match status" value="1"/>
</dbReference>
<evidence type="ECO:0000313" key="6">
    <source>
        <dbReference type="Proteomes" id="UP000318126"/>
    </source>
</evidence>
<dbReference type="InterPro" id="IPR001245">
    <property type="entry name" value="Ser-Thr/Tyr_kinase_cat_dom"/>
</dbReference>
<feature type="binding site" evidence="3">
    <location>
        <position position="244"/>
    </location>
    <ligand>
        <name>ATP</name>
        <dbReference type="ChEBI" id="CHEBI:30616"/>
    </ligand>
</feature>
<feature type="domain" description="Protein kinase" evidence="4">
    <location>
        <begin position="208"/>
        <end position="465"/>
    </location>
</feature>
<dbReference type="InterPro" id="IPR003591">
    <property type="entry name" value="Leu-rich_rpt_typical-subtyp"/>
</dbReference>
<evidence type="ECO:0000313" key="5">
    <source>
        <dbReference type="EMBL" id="TRY10342.1"/>
    </source>
</evidence>
<proteinExistence type="predicted"/>
<dbReference type="InterPro" id="IPR050216">
    <property type="entry name" value="LRR_domain-containing"/>
</dbReference>
<dbReference type="AlphaFoldDB" id="A0A553JD15"/>
<dbReference type="Pfam" id="PF13855">
    <property type="entry name" value="LRR_8"/>
    <property type="match status" value="2"/>
</dbReference>
<reference evidence="6" key="1">
    <citation type="submission" date="2019-07" db="EMBL/GenBank/DDBJ databases">
        <title>Shewanella sp. YLB-08 draft genomic sequence.</title>
        <authorList>
            <person name="Yu L."/>
        </authorList>
    </citation>
    <scope>NUCLEOTIDE SEQUENCE [LARGE SCALE GENOMIC DNA]</scope>
    <source>
        <strain evidence="6">JCM 20706</strain>
    </source>
</reference>
<dbReference type="GO" id="GO:0005737">
    <property type="term" value="C:cytoplasm"/>
    <property type="evidence" value="ECO:0007669"/>
    <property type="project" value="TreeGrafter"/>
</dbReference>
<dbReference type="SMART" id="SM00369">
    <property type="entry name" value="LRR_TYP"/>
    <property type="match status" value="4"/>
</dbReference>
<keyword evidence="5" id="KW-0418">Kinase</keyword>
<dbReference type="Gene3D" id="3.80.10.10">
    <property type="entry name" value="Ribonuclease Inhibitor"/>
    <property type="match status" value="2"/>
</dbReference>
<dbReference type="PANTHER" id="PTHR48051:SF1">
    <property type="entry name" value="RAS SUPPRESSOR PROTEIN 1"/>
    <property type="match status" value="1"/>
</dbReference>
<name>A0A553JD15_SHEHA</name>
<protein>
    <submittedName>
        <fullName evidence="5">Protein kinase</fullName>
    </submittedName>
</protein>
<dbReference type="PROSITE" id="PS50011">
    <property type="entry name" value="PROTEIN_KINASE_DOM"/>
    <property type="match status" value="1"/>
</dbReference>